<reference evidence="1 2" key="1">
    <citation type="submission" date="2016-11" db="EMBL/GenBank/DDBJ databases">
        <authorList>
            <person name="Jaros S."/>
            <person name="Januszkiewicz K."/>
            <person name="Wedrychowicz H."/>
        </authorList>
    </citation>
    <scope>NUCLEOTIDE SEQUENCE [LARGE SCALE GENOMIC DNA]</scope>
    <source>
        <strain evidence="1 2">DSM 21074</strain>
    </source>
</reference>
<protein>
    <submittedName>
        <fullName evidence="1">DNA binding domain-containing protein, excisionase family</fullName>
    </submittedName>
</protein>
<dbReference type="AlphaFoldDB" id="A0A1M6IZV0"/>
<dbReference type="EMBL" id="FQYN01000006">
    <property type="protein sequence ID" value="SHJ39963.1"/>
    <property type="molecule type" value="Genomic_DNA"/>
</dbReference>
<accession>A0A1M6IZV0</accession>
<keyword evidence="2" id="KW-1185">Reference proteome</keyword>
<organism evidence="1 2">
    <name type="scientific">Hymenobacter daecheongensis DSM 21074</name>
    <dbReference type="NCBI Taxonomy" id="1121955"/>
    <lineage>
        <taxon>Bacteria</taxon>
        <taxon>Pseudomonadati</taxon>
        <taxon>Bacteroidota</taxon>
        <taxon>Cytophagia</taxon>
        <taxon>Cytophagales</taxon>
        <taxon>Hymenobacteraceae</taxon>
        <taxon>Hymenobacter</taxon>
    </lineage>
</organism>
<proteinExistence type="predicted"/>
<gene>
    <name evidence="1" type="ORF">SAMN02745146_3036</name>
</gene>
<dbReference type="Proteomes" id="UP000184418">
    <property type="component" value="Unassembled WGS sequence"/>
</dbReference>
<dbReference type="RefSeq" id="WP_073110734.1">
    <property type="nucleotide sequence ID" value="NZ_FQYN01000006.1"/>
</dbReference>
<name>A0A1M6IZV0_9BACT</name>
<evidence type="ECO:0000313" key="1">
    <source>
        <dbReference type="EMBL" id="SHJ39963.1"/>
    </source>
</evidence>
<evidence type="ECO:0000313" key="2">
    <source>
        <dbReference type="Proteomes" id="UP000184418"/>
    </source>
</evidence>
<sequence length="108" mass="11940">MVRFNLPTGTFSFEDPVITTRLLEHEQAARLAAAAEQAALSTVYVVSGDPDPSRPHQGLLTVRLNISERTAYQLLRDGKLRYTCAGQKNMRVSELAVREFLGDAPVSH</sequence>
<dbReference type="STRING" id="1121955.SAMN02745146_3036"/>
<dbReference type="OrthoDB" id="10002868at2"/>